<protein>
    <submittedName>
        <fullName evidence="1">Phosphonate C-P lyase system protein PhnG</fullName>
    </submittedName>
</protein>
<accession>A0A6L6J0X5</accession>
<keyword evidence="1" id="KW-0456">Lyase</keyword>
<organism evidence="1 2">
    <name type="scientific">Paracoccus shanxieyensis</name>
    <dbReference type="NCBI Taxonomy" id="2675752"/>
    <lineage>
        <taxon>Bacteria</taxon>
        <taxon>Pseudomonadati</taxon>
        <taxon>Pseudomonadota</taxon>
        <taxon>Alphaproteobacteria</taxon>
        <taxon>Rhodobacterales</taxon>
        <taxon>Paracoccaceae</taxon>
        <taxon>Paracoccus</taxon>
    </lineage>
</organism>
<dbReference type="GO" id="GO:0015716">
    <property type="term" value="P:organic phosphonate transport"/>
    <property type="evidence" value="ECO:0007669"/>
    <property type="project" value="InterPro"/>
</dbReference>
<dbReference type="RefSeq" id="WP_155045425.1">
    <property type="nucleotide sequence ID" value="NZ_WMIH01000014.1"/>
</dbReference>
<dbReference type="NCBIfam" id="TIGR03293">
    <property type="entry name" value="PhnG_redo"/>
    <property type="match status" value="1"/>
</dbReference>
<comment type="caution">
    <text evidence="1">The sequence shown here is derived from an EMBL/GenBank/DDBJ whole genome shotgun (WGS) entry which is preliminary data.</text>
</comment>
<reference evidence="1 2" key="1">
    <citation type="submission" date="2019-11" db="EMBL/GenBank/DDBJ databases">
        <authorList>
            <person name="Dong K."/>
        </authorList>
    </citation>
    <scope>NUCLEOTIDE SEQUENCE [LARGE SCALE GENOMIC DNA]</scope>
    <source>
        <strain evidence="1 2">DK608</strain>
    </source>
</reference>
<evidence type="ECO:0000313" key="1">
    <source>
        <dbReference type="EMBL" id="MTH65551.1"/>
    </source>
</evidence>
<keyword evidence="2" id="KW-1185">Reference proteome</keyword>
<dbReference type="GO" id="GO:0016829">
    <property type="term" value="F:lyase activity"/>
    <property type="evidence" value="ECO:0007669"/>
    <property type="project" value="UniProtKB-KW"/>
</dbReference>
<sequence length="140" mass="14618">MSASLSPADRRDALGLLARAPAARLAELLPDLPAHETLRAPEIGTVMVQGRAGGTGAAFNLGEITVTRASVRLASGQVGHGYVQGRDKGHALRAALIDAAGRPDIIATLRAEENARRARIAAEAAATRVEFFTLARGEDE</sequence>
<dbReference type="EMBL" id="WMII01000014">
    <property type="protein sequence ID" value="MTH65551.1"/>
    <property type="molecule type" value="Genomic_DNA"/>
</dbReference>
<dbReference type="InterPro" id="IPR009609">
    <property type="entry name" value="Phosphonate_metab_PhnG"/>
</dbReference>
<dbReference type="Pfam" id="PF06754">
    <property type="entry name" value="PhnG"/>
    <property type="match status" value="1"/>
</dbReference>
<proteinExistence type="predicted"/>
<evidence type="ECO:0000313" key="2">
    <source>
        <dbReference type="Proteomes" id="UP000478740"/>
    </source>
</evidence>
<dbReference type="GO" id="GO:0019634">
    <property type="term" value="P:organic phosphonate metabolic process"/>
    <property type="evidence" value="ECO:0007669"/>
    <property type="project" value="InterPro"/>
</dbReference>
<dbReference type="AlphaFoldDB" id="A0A6L6J0X5"/>
<gene>
    <name evidence="1" type="primary">phnG</name>
    <name evidence="1" type="ORF">GL284_14855</name>
</gene>
<name>A0A6L6J0X5_9RHOB</name>
<dbReference type="Proteomes" id="UP000478740">
    <property type="component" value="Unassembled WGS sequence"/>
</dbReference>